<comment type="caution">
    <text evidence="1">The sequence shown here is derived from an EMBL/GenBank/DDBJ whole genome shotgun (WGS) entry which is preliminary data.</text>
</comment>
<reference evidence="1" key="1">
    <citation type="submission" date="2014-01" db="EMBL/GenBank/DDBJ databases">
        <authorList>
            <person name="Brown-Elliot B."/>
            <person name="Wallace R."/>
            <person name="Lenaerts A."/>
            <person name="Ordway D."/>
            <person name="DeGroote M.A."/>
            <person name="Parker T."/>
            <person name="Sizemore C."/>
            <person name="Tallon L.J."/>
            <person name="Sadzewicz L.K."/>
            <person name="Sengamalay N."/>
            <person name="Fraser C.M."/>
            <person name="Hine E."/>
            <person name="Shefchek K.A."/>
            <person name="Das S.P."/>
            <person name="Tettelin H."/>
        </authorList>
    </citation>
    <scope>NUCLEOTIDE SEQUENCE [LARGE SCALE GENOMIC DNA]</scope>
    <source>
        <strain evidence="1">4042</strain>
    </source>
</reference>
<proteinExistence type="predicted"/>
<evidence type="ECO:0000313" key="1">
    <source>
        <dbReference type="EMBL" id="EUA76431.1"/>
    </source>
</evidence>
<gene>
    <name evidence="1" type="ORF">I553_7450</name>
</gene>
<dbReference type="AlphaFoldDB" id="X8E8A0"/>
<accession>X8E8A0</accession>
<name>X8E8A0_MYCXE</name>
<protein>
    <submittedName>
        <fullName evidence="1">Uncharacterized protein</fullName>
    </submittedName>
</protein>
<organism evidence="1">
    <name type="scientific">Mycobacterium xenopi 4042</name>
    <dbReference type="NCBI Taxonomy" id="1299334"/>
    <lineage>
        <taxon>Bacteria</taxon>
        <taxon>Bacillati</taxon>
        <taxon>Actinomycetota</taxon>
        <taxon>Actinomycetes</taxon>
        <taxon>Mycobacteriales</taxon>
        <taxon>Mycobacteriaceae</taxon>
        <taxon>Mycobacterium</taxon>
    </lineage>
</organism>
<sequence>MLNMVASLHVTCTCISQDGMRSTRYHSGWIDRIPVRRISCLS</sequence>
<dbReference type="EMBL" id="JAOB01000006">
    <property type="protein sequence ID" value="EUA76431.1"/>
    <property type="molecule type" value="Genomic_DNA"/>
</dbReference>